<protein>
    <submittedName>
        <fullName evidence="1">2-amino-4-ketopentanoate thiolase</fullName>
    </submittedName>
</protein>
<gene>
    <name evidence="1" type="ORF">KDK92_13910</name>
</gene>
<reference evidence="1" key="2">
    <citation type="submission" date="2021-04" db="EMBL/GenBank/DDBJ databases">
        <authorList>
            <person name="Dong X."/>
        </authorList>
    </citation>
    <scope>NUCLEOTIDE SEQUENCE</scope>
    <source>
        <strain evidence="1">ZWT</strain>
    </source>
</reference>
<dbReference type="NCBIfam" id="NF040739">
    <property type="entry name" value="ornith_OrtA"/>
    <property type="match status" value="1"/>
</dbReference>
<organism evidence="1 2">
    <name type="scientific">Oceanirhabdus seepicola</name>
    <dbReference type="NCBI Taxonomy" id="2828781"/>
    <lineage>
        <taxon>Bacteria</taxon>
        <taxon>Bacillati</taxon>
        <taxon>Bacillota</taxon>
        <taxon>Clostridia</taxon>
        <taxon>Eubacteriales</taxon>
        <taxon>Clostridiaceae</taxon>
        <taxon>Oceanirhabdus</taxon>
    </lineage>
</organism>
<dbReference type="Proteomes" id="UP001056429">
    <property type="component" value="Unassembled WGS sequence"/>
</dbReference>
<accession>A0A9J6P4V5</accession>
<dbReference type="InterPro" id="IPR047755">
    <property type="entry name" value="OrtA"/>
</dbReference>
<reference evidence="1" key="1">
    <citation type="journal article" date="2021" name="mSystems">
        <title>Bacteria and Archaea Synergistically Convert Glycine Betaine to Biogenic Methane in the Formosa Cold Seep of the South China Sea.</title>
        <authorList>
            <person name="Li L."/>
            <person name="Zhang W."/>
            <person name="Zhang S."/>
            <person name="Song L."/>
            <person name="Sun Q."/>
            <person name="Zhang H."/>
            <person name="Xiang H."/>
            <person name="Dong X."/>
        </authorList>
    </citation>
    <scope>NUCLEOTIDE SEQUENCE</scope>
    <source>
        <strain evidence="1">ZWT</strain>
    </source>
</reference>
<sequence length="98" mass="11235">MIKKGTWVEVERTVLEPEERSPHIPEDTKKTPLIMWIKGFCLEDCEIGEWVKVETIIGRVEEGKVVNVEPNYTHSFGNYIGETSYIGKQAKAILRGEE</sequence>
<evidence type="ECO:0000313" key="2">
    <source>
        <dbReference type="Proteomes" id="UP001056429"/>
    </source>
</evidence>
<name>A0A9J6P4V5_9CLOT</name>
<dbReference type="RefSeq" id="WP_250859938.1">
    <property type="nucleotide sequence ID" value="NZ_JAGSOJ010000003.1"/>
</dbReference>
<keyword evidence="2" id="KW-1185">Reference proteome</keyword>
<evidence type="ECO:0000313" key="1">
    <source>
        <dbReference type="EMBL" id="MCM1990821.1"/>
    </source>
</evidence>
<dbReference type="Pfam" id="PF22010">
    <property type="entry name" value="OrtA"/>
    <property type="match status" value="1"/>
</dbReference>
<dbReference type="AlphaFoldDB" id="A0A9J6P4V5"/>
<dbReference type="EMBL" id="JAGSOJ010000003">
    <property type="protein sequence ID" value="MCM1990821.1"/>
    <property type="molecule type" value="Genomic_DNA"/>
</dbReference>
<proteinExistence type="predicted"/>
<comment type="caution">
    <text evidence="1">The sequence shown here is derived from an EMBL/GenBank/DDBJ whole genome shotgun (WGS) entry which is preliminary data.</text>
</comment>